<accession>A0A939PS21</accession>
<comment type="caution">
    <text evidence="4">The sequence shown here is derived from an EMBL/GenBank/DDBJ whole genome shotgun (WGS) entry which is preliminary data.</text>
</comment>
<protein>
    <submittedName>
        <fullName evidence="4">DUF1707 and DUF2154 domain-containing protein</fullName>
    </submittedName>
</protein>
<evidence type="ECO:0000313" key="5">
    <source>
        <dbReference type="Proteomes" id="UP000669179"/>
    </source>
</evidence>
<feature type="compositionally biased region" description="Basic residues" evidence="1">
    <location>
        <begin position="190"/>
        <end position="202"/>
    </location>
</feature>
<reference evidence="4" key="1">
    <citation type="submission" date="2021-03" db="EMBL/GenBank/DDBJ databases">
        <authorList>
            <person name="Kanchanasin P."/>
            <person name="Saeng-In P."/>
            <person name="Phongsopitanun W."/>
            <person name="Yuki M."/>
            <person name="Kudo T."/>
            <person name="Ohkuma M."/>
            <person name="Tanasupawat S."/>
        </authorList>
    </citation>
    <scope>NUCLEOTIDE SEQUENCE</scope>
    <source>
        <strain evidence="4">GKU 128</strain>
    </source>
</reference>
<feature type="compositionally biased region" description="Basic and acidic residues" evidence="1">
    <location>
        <begin position="203"/>
        <end position="214"/>
    </location>
</feature>
<evidence type="ECO:0000259" key="3">
    <source>
        <dbReference type="Pfam" id="PF09922"/>
    </source>
</evidence>
<name>A0A939PS21_9ACTN</name>
<proteinExistence type="predicted"/>
<dbReference type="Pfam" id="PF09922">
    <property type="entry name" value="LiaF-like_C"/>
    <property type="match status" value="1"/>
</dbReference>
<evidence type="ECO:0000259" key="2">
    <source>
        <dbReference type="Pfam" id="PF08044"/>
    </source>
</evidence>
<organism evidence="4 5">
    <name type="scientific">Actinomadura barringtoniae</name>
    <dbReference type="NCBI Taxonomy" id="1427535"/>
    <lineage>
        <taxon>Bacteria</taxon>
        <taxon>Bacillati</taxon>
        <taxon>Actinomycetota</taxon>
        <taxon>Actinomycetes</taxon>
        <taxon>Streptosporangiales</taxon>
        <taxon>Thermomonosporaceae</taxon>
        <taxon>Actinomadura</taxon>
    </lineage>
</organism>
<dbReference type="InterPro" id="IPR012551">
    <property type="entry name" value="DUF1707_SHOCT-like"/>
</dbReference>
<feature type="domain" description="DUF1707" evidence="2">
    <location>
        <begin position="1"/>
        <end position="53"/>
    </location>
</feature>
<evidence type="ECO:0000313" key="4">
    <source>
        <dbReference type="EMBL" id="MBO2453721.1"/>
    </source>
</evidence>
<sequence>MRASDADRDRVALVLREAAAEGRLDMDELDERLSAVYAAKTYAELEPITRDLPVPTGGAPIAHPAGSLDRAFGPYVDGAPSWSGGVGIMSGFERVGVWNVPRTFTGFAFWGGGKIDLRDARFADEEVHIRLFAVMGGIDVIVPDDMSVHVNGLGIMGGFDHKASGPGVPGSPRVVVSGFTFWGGVNVRRKERREERRRRKELKKQEKEQGELDA</sequence>
<dbReference type="PANTHER" id="PTHR40763">
    <property type="entry name" value="MEMBRANE PROTEIN-RELATED"/>
    <property type="match status" value="1"/>
</dbReference>
<feature type="domain" description="Cell wall-active antibiotics response LiaF-like C-terminal" evidence="3">
    <location>
        <begin position="107"/>
        <end position="159"/>
    </location>
</feature>
<keyword evidence="5" id="KW-1185">Reference proteome</keyword>
<dbReference type="AlphaFoldDB" id="A0A939PS21"/>
<dbReference type="EMBL" id="JAGEOJ010000022">
    <property type="protein sequence ID" value="MBO2453721.1"/>
    <property type="molecule type" value="Genomic_DNA"/>
</dbReference>
<evidence type="ECO:0000256" key="1">
    <source>
        <dbReference type="SAM" id="MobiDB-lite"/>
    </source>
</evidence>
<dbReference type="Pfam" id="PF08044">
    <property type="entry name" value="DUF1707"/>
    <property type="match status" value="1"/>
</dbReference>
<dbReference type="InterPro" id="IPR024425">
    <property type="entry name" value="LiaF-like_C"/>
</dbReference>
<feature type="region of interest" description="Disordered" evidence="1">
    <location>
        <begin position="190"/>
        <end position="214"/>
    </location>
</feature>
<dbReference type="Proteomes" id="UP000669179">
    <property type="component" value="Unassembled WGS sequence"/>
</dbReference>
<dbReference type="PANTHER" id="PTHR40763:SF4">
    <property type="entry name" value="DUF1707 DOMAIN-CONTAINING PROTEIN"/>
    <property type="match status" value="1"/>
</dbReference>
<gene>
    <name evidence="4" type="ORF">J4573_41995</name>
</gene>